<reference evidence="22" key="1">
    <citation type="thesis" date="2020" institute="ProQuest LLC" country="789 East Eisenhower Parkway, Ann Arbor, MI, USA">
        <title>Comparative Genomics and Chromosome Evolution.</title>
        <authorList>
            <person name="Mudd A.B."/>
        </authorList>
    </citation>
    <scope>NUCLEOTIDE SEQUENCE</scope>
    <source>
        <strain evidence="22">HN-11 Male</strain>
        <tissue evidence="22">Kidney and liver</tissue>
    </source>
</reference>
<protein>
    <recommendedName>
        <fullName evidence="18">Cadherin-related family member 2</fullName>
    </recommendedName>
</protein>
<dbReference type="GO" id="GO:0016324">
    <property type="term" value="C:apical plasma membrane"/>
    <property type="evidence" value="ECO:0007669"/>
    <property type="project" value="UniProtKB-SubCell"/>
</dbReference>
<feature type="domain" description="Cadherin" evidence="21">
    <location>
        <begin position="646"/>
        <end position="761"/>
    </location>
</feature>
<dbReference type="PRINTS" id="PR00205">
    <property type="entry name" value="CADHERIN"/>
</dbReference>
<organism evidence="22 23">
    <name type="scientific">Eleutherodactylus coqui</name>
    <name type="common">Puerto Rican coqui</name>
    <dbReference type="NCBI Taxonomy" id="57060"/>
    <lineage>
        <taxon>Eukaryota</taxon>
        <taxon>Metazoa</taxon>
        <taxon>Chordata</taxon>
        <taxon>Craniata</taxon>
        <taxon>Vertebrata</taxon>
        <taxon>Euteleostomi</taxon>
        <taxon>Amphibia</taxon>
        <taxon>Batrachia</taxon>
        <taxon>Anura</taxon>
        <taxon>Neobatrachia</taxon>
        <taxon>Hyloidea</taxon>
        <taxon>Eleutherodactylidae</taxon>
        <taxon>Eleutherodactylinae</taxon>
        <taxon>Eleutherodactylus</taxon>
        <taxon>Eleutherodactylus</taxon>
    </lineage>
</organism>
<evidence type="ECO:0000256" key="16">
    <source>
        <dbReference type="ARBA" id="ARBA00060382"/>
    </source>
</evidence>
<evidence type="ECO:0000256" key="11">
    <source>
        <dbReference type="ARBA" id="ARBA00022949"/>
    </source>
</evidence>
<dbReference type="OrthoDB" id="6491773at2759"/>
<evidence type="ECO:0000256" key="6">
    <source>
        <dbReference type="ARBA" id="ARBA00022729"/>
    </source>
</evidence>
<dbReference type="GO" id="GO:0031528">
    <property type="term" value="C:microvillus membrane"/>
    <property type="evidence" value="ECO:0007669"/>
    <property type="project" value="UniProtKB-SubCell"/>
</dbReference>
<dbReference type="PROSITE" id="PS00232">
    <property type="entry name" value="CADHERIN_1"/>
    <property type="match status" value="3"/>
</dbReference>
<dbReference type="GO" id="GO:0005509">
    <property type="term" value="F:calcium ion binding"/>
    <property type="evidence" value="ECO:0007669"/>
    <property type="project" value="UniProtKB-UniRule"/>
</dbReference>
<dbReference type="PROSITE" id="PS50268">
    <property type="entry name" value="CADHERIN_2"/>
    <property type="match status" value="9"/>
</dbReference>
<dbReference type="Proteomes" id="UP000770717">
    <property type="component" value="Unassembled WGS sequence"/>
</dbReference>
<gene>
    <name evidence="22" type="ORF">GDO78_006117</name>
</gene>
<dbReference type="PANTHER" id="PTHR24026:SF133">
    <property type="entry name" value="CADHERIN-RELATED FAMILY MEMBER 2"/>
    <property type="match status" value="1"/>
</dbReference>
<evidence type="ECO:0000256" key="5">
    <source>
        <dbReference type="ARBA" id="ARBA00022692"/>
    </source>
</evidence>
<dbReference type="Gene3D" id="2.60.40.60">
    <property type="entry name" value="Cadherins"/>
    <property type="match status" value="9"/>
</dbReference>
<dbReference type="GO" id="GO:0030154">
    <property type="term" value="P:cell differentiation"/>
    <property type="evidence" value="ECO:0007669"/>
    <property type="project" value="UniProtKB-KW"/>
</dbReference>
<dbReference type="GO" id="GO:0007156">
    <property type="term" value="P:homophilic cell adhesion via plasma membrane adhesion molecules"/>
    <property type="evidence" value="ECO:0007669"/>
    <property type="project" value="InterPro"/>
</dbReference>
<sequence length="1181" mass="129212">MQSFSLTGSEVFKINATDGDGDPLTYGIIGPDSFYFSCNENTGQVTLVVPLDFEVRKPFHIKVEDCNDNAPVFYGMPYSVEVNENTPPGSIICKVTAEDHDNGGLVPVTFTIQEVVPSSDSDLFYIIAADNRIADIKLNGTLDFNSKSTFYQLTINAKDQGGTFHNAFIYQNTTAYVSVRVVDIPNLDPEFIGAPYVSSISEHSPVGQFVLKVSAIDADRGIRDEILYYIESSSKSNLFNISMDGEIRVAGDIDREALLEDGEQIILQVVAQEKMLNVHGQNATANTSVTIRVLDIDDNKPKFYNCDVTDCNFTADPVDKFFGEIEEHSSVRVPVANLTITAHDPDKDLNGTFNLYLRGKYADRFTVIPERIINTGLVQILVKDSVSIDYEIVHQMEVEVVANDTSLQTDCCSFALVTIDLIDINDHTPEFANATYTLEIKEHSPDGAILATITATDPDTGVYGKITYSLLPESILNLFQVDSSNGTIRVVNGDLLDRERTSLYYATLKAQDGMNATGTTLLEIMLLDINDCIPDAIGVYNIFVKEDVDHVSIQIEATDNDESGNNNSVIEYEILPSEYSGNFSINVTTGLITSVGPLDREAIDISQEGRIVLTVKLYDLGVPSLSSTVNVTINVEDLNDNGPIFSQTKYTFYVNESTLGPYVGSVKASDHDQTELNNRISFSISQGGSGNFIIRGEKEALGQYLGVLTFSDPNLKLNYEEQNMYTLIIEAEDNGVEGQSNTANATVIIEVLDLNDEPPYIDPTSLVDLYISENTTDGSRKIATLNATDPDTRHDLEFQQLAMSCFKNGKDVGNICYDWLWLAPDGELFANHTEDIDYEVCDLMVMLLRVEDKLTFLGNRYSQSVNQRVVIEDANDNTPEFLDIEKAFVVIPETAVINTEVASVKAQDKDSGDNAVLVFSIETVEFLFSSGGTQQLGNILSITTTSENGIYTGSIRVASNLDKTLKGQYRVTVKAVDSGTPSLSAIRAITIFTIDDSFRVVLEFSRSVDETTENMPAILQQLSLATNATVFVAGIESAQGSKRAVRADDQKSTMTVYCIYNNGTAITSDKLYRLVLMGGAGGQITQDDNNQFLGIIVGLAALLVVVIIVMISTIVCMRKSHARKVRAIKASKIAKALPGEITEGVEAIPGTNKFNADGANPILNIELDLGTDLSSSSSDRI</sequence>
<dbReference type="SMART" id="SM00112">
    <property type="entry name" value="CA"/>
    <property type="match status" value="8"/>
</dbReference>
<dbReference type="FunFam" id="2.60.40.60:FF:000098">
    <property type="entry name" value="cadherin-23 isoform X1"/>
    <property type="match status" value="1"/>
</dbReference>
<dbReference type="GO" id="GO:0070161">
    <property type="term" value="C:anchoring junction"/>
    <property type="evidence" value="ECO:0007669"/>
    <property type="project" value="UniProtKB-SubCell"/>
</dbReference>
<dbReference type="AlphaFoldDB" id="A0A8J6KGD1"/>
<keyword evidence="14" id="KW-0966">Cell projection</keyword>
<keyword evidence="7" id="KW-0677">Repeat</keyword>
<dbReference type="FunFam" id="2.60.40.60:FF:000101">
    <property type="entry name" value="FAT atypical cadherin 4"/>
    <property type="match status" value="1"/>
</dbReference>
<dbReference type="InterPro" id="IPR020894">
    <property type="entry name" value="Cadherin_CS"/>
</dbReference>
<evidence type="ECO:0000256" key="8">
    <source>
        <dbReference type="ARBA" id="ARBA00022782"/>
    </source>
</evidence>
<dbReference type="Pfam" id="PF00028">
    <property type="entry name" value="Cadherin"/>
    <property type="match status" value="6"/>
</dbReference>
<keyword evidence="4" id="KW-0597">Phosphoprotein</keyword>
<name>A0A8J6KGD1_ELECQ</name>
<keyword evidence="10" id="KW-0130">Cell adhesion</keyword>
<dbReference type="FunFam" id="2.60.40.60:FF:000094">
    <property type="entry name" value="protocadherin gamma-C4 isoform X2"/>
    <property type="match status" value="1"/>
</dbReference>
<evidence type="ECO:0000256" key="20">
    <source>
        <dbReference type="SAM" id="Phobius"/>
    </source>
</evidence>
<evidence type="ECO:0000256" key="15">
    <source>
        <dbReference type="ARBA" id="ARBA00059631"/>
    </source>
</evidence>
<evidence type="ECO:0000313" key="23">
    <source>
        <dbReference type="Proteomes" id="UP000770717"/>
    </source>
</evidence>
<evidence type="ECO:0000256" key="14">
    <source>
        <dbReference type="ARBA" id="ARBA00023273"/>
    </source>
</evidence>
<dbReference type="CDD" id="cd11304">
    <property type="entry name" value="Cadherin_repeat"/>
    <property type="match status" value="8"/>
</dbReference>
<feature type="domain" description="Cadherin" evidence="21">
    <location>
        <begin position="324"/>
        <end position="431"/>
    </location>
</feature>
<keyword evidence="11" id="KW-0965">Cell junction</keyword>
<evidence type="ECO:0000256" key="13">
    <source>
        <dbReference type="ARBA" id="ARBA00023136"/>
    </source>
</evidence>
<keyword evidence="6" id="KW-0732">Signal</keyword>
<dbReference type="GO" id="GO:0060429">
    <property type="term" value="P:epithelium development"/>
    <property type="evidence" value="ECO:0007669"/>
    <property type="project" value="UniProtKB-ARBA"/>
</dbReference>
<dbReference type="FunFam" id="2.60.40.60:FF:000252">
    <property type="entry name" value="Cadherin related family member 2"/>
    <property type="match status" value="1"/>
</dbReference>
<evidence type="ECO:0000256" key="2">
    <source>
        <dbReference type="ARBA" id="ARBA00004282"/>
    </source>
</evidence>
<keyword evidence="3" id="KW-1003">Cell membrane</keyword>
<keyword evidence="23" id="KW-1185">Reference proteome</keyword>
<evidence type="ECO:0000256" key="10">
    <source>
        <dbReference type="ARBA" id="ARBA00022889"/>
    </source>
</evidence>
<evidence type="ECO:0000256" key="18">
    <source>
        <dbReference type="ARBA" id="ARBA00067497"/>
    </source>
</evidence>
<dbReference type="FunFam" id="2.60.40.60:FF:000168">
    <property type="entry name" value="Cadherin-related family member 2"/>
    <property type="match status" value="1"/>
</dbReference>
<keyword evidence="9 19" id="KW-0106">Calcium</keyword>
<feature type="domain" description="Cadherin" evidence="21">
    <location>
        <begin position="74"/>
        <end position="191"/>
    </location>
</feature>
<evidence type="ECO:0000256" key="7">
    <source>
        <dbReference type="ARBA" id="ARBA00022737"/>
    </source>
</evidence>
<evidence type="ECO:0000256" key="17">
    <source>
        <dbReference type="ARBA" id="ARBA00064960"/>
    </source>
</evidence>
<feature type="domain" description="Cadherin" evidence="21">
    <location>
        <begin position="883"/>
        <end position="1018"/>
    </location>
</feature>
<feature type="non-terminal residue" evidence="22">
    <location>
        <position position="1181"/>
    </location>
</feature>
<accession>A0A8J6KGD1</accession>
<evidence type="ECO:0000256" key="12">
    <source>
        <dbReference type="ARBA" id="ARBA00022989"/>
    </source>
</evidence>
<evidence type="ECO:0000256" key="3">
    <source>
        <dbReference type="ARBA" id="ARBA00022475"/>
    </source>
</evidence>
<evidence type="ECO:0000256" key="1">
    <source>
        <dbReference type="ARBA" id="ARBA00004247"/>
    </source>
</evidence>
<keyword evidence="8" id="KW-0221">Differentiation</keyword>
<dbReference type="InterPro" id="IPR002126">
    <property type="entry name" value="Cadherin-like_dom"/>
</dbReference>
<feature type="domain" description="Cadherin" evidence="21">
    <location>
        <begin position="432"/>
        <end position="536"/>
    </location>
</feature>
<feature type="domain" description="Cadherin" evidence="21">
    <location>
        <begin position="536"/>
        <end position="645"/>
    </location>
</feature>
<evidence type="ECO:0000313" key="22">
    <source>
        <dbReference type="EMBL" id="KAG9490625.1"/>
    </source>
</evidence>
<dbReference type="PANTHER" id="PTHR24026">
    <property type="entry name" value="FAT ATYPICAL CADHERIN-RELATED"/>
    <property type="match status" value="1"/>
</dbReference>
<dbReference type="InterPro" id="IPR015919">
    <property type="entry name" value="Cadherin-like_sf"/>
</dbReference>
<comment type="subcellular location">
    <subcellularLocation>
        <location evidence="1">Apical cell membrane</location>
        <topology evidence="1">Single-pass type I membrane protein</topology>
    </subcellularLocation>
    <subcellularLocation>
        <location evidence="2">Cell junction</location>
    </subcellularLocation>
    <subcellularLocation>
        <location evidence="16">Cell projection</location>
        <location evidence="16">Microvillus membrane</location>
        <topology evidence="16">Single-pass type I membrane protein</topology>
    </subcellularLocation>
</comment>
<comment type="subunit">
    <text evidence="17">Part of the IMAC/intermicrovillar adhesion complex/intermicrovillar tip-link complex composed of ANKS4B, MYO7B, USH1C, CDHR2 and CDHR5. Interacts with MAST2. Interacts (via cytoplasmic domain) with USH1C and MYO7B; required for proper localization of CDHR2 to microvilli tips and its function in brush border differentiation.</text>
</comment>
<feature type="transmembrane region" description="Helical" evidence="20">
    <location>
        <begin position="1092"/>
        <end position="1116"/>
    </location>
</feature>
<dbReference type="EMBL" id="WNTK01000002">
    <property type="protein sequence ID" value="KAG9490625.1"/>
    <property type="molecule type" value="Genomic_DNA"/>
</dbReference>
<proteinExistence type="predicted"/>
<evidence type="ECO:0000256" key="4">
    <source>
        <dbReference type="ARBA" id="ARBA00022553"/>
    </source>
</evidence>
<keyword evidence="12 20" id="KW-1133">Transmembrane helix</keyword>
<comment type="caution">
    <text evidence="22">The sequence shown here is derived from an EMBL/GenBank/DDBJ whole genome shotgun (WGS) entry which is preliminary data.</text>
</comment>
<dbReference type="SUPFAM" id="SSF49313">
    <property type="entry name" value="Cadherin-like"/>
    <property type="match status" value="8"/>
</dbReference>
<keyword evidence="5 20" id="KW-0812">Transmembrane</keyword>
<evidence type="ECO:0000256" key="9">
    <source>
        <dbReference type="ARBA" id="ARBA00022837"/>
    </source>
</evidence>
<evidence type="ECO:0000256" key="19">
    <source>
        <dbReference type="PROSITE-ProRule" id="PRU00043"/>
    </source>
</evidence>
<keyword evidence="13 20" id="KW-0472">Membrane</keyword>
<feature type="domain" description="Cadherin" evidence="21">
    <location>
        <begin position="8"/>
        <end position="63"/>
    </location>
</feature>
<feature type="domain" description="Cadherin" evidence="21">
    <location>
        <begin position="763"/>
        <end position="881"/>
    </location>
</feature>
<feature type="domain" description="Cadherin" evidence="21">
    <location>
        <begin position="192"/>
        <end position="303"/>
    </location>
</feature>
<evidence type="ECO:0000259" key="21">
    <source>
        <dbReference type="PROSITE" id="PS50268"/>
    </source>
</evidence>
<comment type="function">
    <text evidence="15">Intermicrovillar adhesion molecule that forms, via its extracellular domain, calcium-dependent heterophilic complexes with CDHR5 on adjacent microvilli. Thereby, controls the packing of microvilli at the apical membrane of epithelial cells. Through its cytoplasmic domain, interacts with microvillus cytoplasmic proteins to form the intermicrovillar adhesion complex/IMAC. This complex plays a central role in microvilli and epithelial brush border differentiation. May also play a role in cell-cell adhesion and contact inhibition in epithelial cells.</text>
</comment>